<proteinExistence type="predicted"/>
<organism evidence="2 3">
    <name type="scientific">Phaseolus angularis</name>
    <name type="common">Azuki bean</name>
    <name type="synonym">Vigna angularis</name>
    <dbReference type="NCBI Taxonomy" id="3914"/>
    <lineage>
        <taxon>Eukaryota</taxon>
        <taxon>Viridiplantae</taxon>
        <taxon>Streptophyta</taxon>
        <taxon>Embryophyta</taxon>
        <taxon>Tracheophyta</taxon>
        <taxon>Spermatophyta</taxon>
        <taxon>Magnoliopsida</taxon>
        <taxon>eudicotyledons</taxon>
        <taxon>Gunneridae</taxon>
        <taxon>Pentapetalae</taxon>
        <taxon>rosids</taxon>
        <taxon>fabids</taxon>
        <taxon>Fabales</taxon>
        <taxon>Fabaceae</taxon>
        <taxon>Papilionoideae</taxon>
        <taxon>50 kb inversion clade</taxon>
        <taxon>NPAAA clade</taxon>
        <taxon>indigoferoid/millettioid clade</taxon>
        <taxon>Phaseoleae</taxon>
        <taxon>Vigna</taxon>
    </lineage>
</organism>
<dbReference type="Proteomes" id="UP000053144">
    <property type="component" value="Chromosome 2"/>
</dbReference>
<feature type="region of interest" description="Disordered" evidence="1">
    <location>
        <begin position="192"/>
        <end position="239"/>
    </location>
</feature>
<evidence type="ECO:0000256" key="1">
    <source>
        <dbReference type="SAM" id="MobiDB-lite"/>
    </source>
</evidence>
<dbReference type="EMBL" id="CM003372">
    <property type="protein sequence ID" value="KOM34917.1"/>
    <property type="molecule type" value="Genomic_DNA"/>
</dbReference>
<dbReference type="AlphaFoldDB" id="A0A0L9TWW9"/>
<evidence type="ECO:0000313" key="2">
    <source>
        <dbReference type="EMBL" id="KOM34917.1"/>
    </source>
</evidence>
<reference evidence="3" key="1">
    <citation type="journal article" date="2015" name="Proc. Natl. Acad. Sci. U.S.A.">
        <title>Genome sequencing of adzuki bean (Vigna angularis) provides insight into high starch and low fat accumulation and domestication.</title>
        <authorList>
            <person name="Yang K."/>
            <person name="Tian Z."/>
            <person name="Chen C."/>
            <person name="Luo L."/>
            <person name="Zhao B."/>
            <person name="Wang Z."/>
            <person name="Yu L."/>
            <person name="Li Y."/>
            <person name="Sun Y."/>
            <person name="Li W."/>
            <person name="Chen Y."/>
            <person name="Li Y."/>
            <person name="Zhang Y."/>
            <person name="Ai D."/>
            <person name="Zhao J."/>
            <person name="Shang C."/>
            <person name="Ma Y."/>
            <person name="Wu B."/>
            <person name="Wang M."/>
            <person name="Gao L."/>
            <person name="Sun D."/>
            <person name="Zhang P."/>
            <person name="Guo F."/>
            <person name="Wang W."/>
            <person name="Li Y."/>
            <person name="Wang J."/>
            <person name="Varshney R.K."/>
            <person name="Wang J."/>
            <person name="Ling H.Q."/>
            <person name="Wan P."/>
        </authorList>
    </citation>
    <scope>NUCLEOTIDE SEQUENCE</scope>
    <source>
        <strain evidence="3">cv. Jingnong 6</strain>
    </source>
</reference>
<name>A0A0L9TWW9_PHAAN</name>
<protein>
    <submittedName>
        <fullName evidence="2">Uncharacterized protein</fullName>
    </submittedName>
</protein>
<accession>A0A0L9TWW9</accession>
<sequence length="286" mass="34342">MQFGQEVNYMDTQFHQGNFNHWWKPHLNMGQNQFGQAAEQFDRLPQQQWQQQPSLSERMASIDDTLQQLMQMSDSHHKSNQASFRRIGSQLGQIIQKLDDLGSNMKANPSEECQAIITRSDKVLDERKIERKEERLSEKEKDVKEEEEKEERKSEVERKEKGKNVEEERKETEEVEREKKKIEKNLLYPKECSKEEKEKEEKEKEREEKKKREKEDERKKKESYEKPLPHPKKYHSKEKEKQFERFMEIFKKLEIKIPMIGTLQQHLLMDASTTSTDGCCYAEDDE</sequence>
<feature type="region of interest" description="Disordered" evidence="1">
    <location>
        <begin position="133"/>
        <end position="180"/>
    </location>
</feature>
<dbReference type="Gramene" id="KOM34917">
    <property type="protein sequence ID" value="KOM34917"/>
    <property type="gene ID" value="LR48_Vigan02g106700"/>
</dbReference>
<evidence type="ECO:0000313" key="3">
    <source>
        <dbReference type="Proteomes" id="UP000053144"/>
    </source>
</evidence>
<dbReference type="OMA" id="RCETHGA"/>
<feature type="compositionally biased region" description="Basic and acidic residues" evidence="1">
    <location>
        <begin position="192"/>
        <end position="228"/>
    </location>
</feature>
<gene>
    <name evidence="2" type="ORF">LR48_Vigan02g106700</name>
</gene>